<dbReference type="GO" id="GO:0000172">
    <property type="term" value="C:ribonuclease MRP complex"/>
    <property type="evidence" value="ECO:0007669"/>
    <property type="project" value="InterPro"/>
</dbReference>
<sequence length="191" mass="20959">MSFDWRKSMATLRQRAHQERDRWKHESADASRRLRPLPFEIVQNEDNHIVLDRILHELTPILPAMAPKKLVAIGINAVTRFLERHQACVVVLAMNASVQSAAWHIMSMANTFAVPIIVLDTTSQALGTAVGLKSASAVALAAAPTDTDDGEQGHKIDSNVLKQYISITAYLQSKQSAAVPSSDTPSTDHDL</sequence>
<dbReference type="Proteomes" id="UP000285060">
    <property type="component" value="Unassembled WGS sequence"/>
</dbReference>
<dbReference type="VEuPathDB" id="FungiDB:H310_03376"/>
<dbReference type="InterPro" id="IPR042848">
    <property type="entry name" value="Rpp38"/>
</dbReference>
<dbReference type="GO" id="GO:0001682">
    <property type="term" value="P:tRNA 5'-leader removal"/>
    <property type="evidence" value="ECO:0007669"/>
    <property type="project" value="InterPro"/>
</dbReference>
<proteinExistence type="predicted"/>
<comment type="caution">
    <text evidence="3">The sequence shown here is derived from an EMBL/GenBank/DDBJ whole genome shotgun (WGS) entry which is preliminary data.</text>
</comment>
<feature type="region of interest" description="Disordered" evidence="1">
    <location>
        <begin position="172"/>
        <end position="191"/>
    </location>
</feature>
<dbReference type="InterPro" id="IPR029064">
    <property type="entry name" value="Ribosomal_eL30-like_sf"/>
</dbReference>
<dbReference type="AlphaFoldDB" id="A0A3R7CWR5"/>
<dbReference type="EMBL" id="QUSY01000954">
    <property type="protein sequence ID" value="RHY26610.1"/>
    <property type="molecule type" value="Genomic_DNA"/>
</dbReference>
<organism evidence="3 4">
    <name type="scientific">Aphanomyces invadans</name>
    <dbReference type="NCBI Taxonomy" id="157072"/>
    <lineage>
        <taxon>Eukaryota</taxon>
        <taxon>Sar</taxon>
        <taxon>Stramenopiles</taxon>
        <taxon>Oomycota</taxon>
        <taxon>Saprolegniomycetes</taxon>
        <taxon>Saprolegniales</taxon>
        <taxon>Verrucalvaceae</taxon>
        <taxon>Aphanomyces</taxon>
    </lineage>
</organism>
<dbReference type="Gene3D" id="3.30.1330.30">
    <property type="match status" value="1"/>
</dbReference>
<dbReference type="GO" id="GO:0005655">
    <property type="term" value="C:nucleolar ribonuclease P complex"/>
    <property type="evidence" value="ECO:0007669"/>
    <property type="project" value="InterPro"/>
</dbReference>
<evidence type="ECO:0000256" key="1">
    <source>
        <dbReference type="SAM" id="MobiDB-lite"/>
    </source>
</evidence>
<dbReference type="PANTHER" id="PTHR46948">
    <property type="entry name" value="RIBONUCLEASE P PROTEIN SUBUNIT P38"/>
    <property type="match status" value="1"/>
</dbReference>
<name>A0A3R7CWR5_9STRA</name>
<accession>A0A3R7CWR5</accession>
<feature type="domain" description="Ribosomal protein eL8/eL30/eS12/Gadd45" evidence="2">
    <location>
        <begin position="64"/>
        <end position="141"/>
    </location>
</feature>
<dbReference type="InterPro" id="IPR004038">
    <property type="entry name" value="Ribosomal_eL8/eL30/eS12/Gad45"/>
</dbReference>
<keyword evidence="4" id="KW-1185">Reference proteome</keyword>
<evidence type="ECO:0000313" key="4">
    <source>
        <dbReference type="Proteomes" id="UP000285060"/>
    </source>
</evidence>
<dbReference type="Pfam" id="PF01248">
    <property type="entry name" value="Ribosomal_L7Ae"/>
    <property type="match status" value="1"/>
</dbReference>
<protein>
    <recommendedName>
        <fullName evidence="2">Ribosomal protein eL8/eL30/eS12/Gadd45 domain-containing protein</fullName>
    </recommendedName>
</protein>
<gene>
    <name evidence="3" type="ORF">DYB32_007456</name>
</gene>
<dbReference type="PANTHER" id="PTHR46948:SF1">
    <property type="entry name" value="RIBONUCLEASE P PROTEIN SUBUNIT P38"/>
    <property type="match status" value="1"/>
</dbReference>
<reference evidence="3 4" key="1">
    <citation type="submission" date="2018-08" db="EMBL/GenBank/DDBJ databases">
        <title>Aphanomyces genome sequencing and annotation.</title>
        <authorList>
            <person name="Minardi D."/>
            <person name="Oidtmann B."/>
            <person name="Van Der Giezen M."/>
            <person name="Studholme D.J."/>
        </authorList>
    </citation>
    <scope>NUCLEOTIDE SEQUENCE [LARGE SCALE GENOMIC DNA]</scope>
    <source>
        <strain evidence="3 4">NJM0002</strain>
    </source>
</reference>
<dbReference type="SUPFAM" id="SSF55315">
    <property type="entry name" value="L30e-like"/>
    <property type="match status" value="1"/>
</dbReference>
<evidence type="ECO:0000313" key="3">
    <source>
        <dbReference type="EMBL" id="RHY26610.1"/>
    </source>
</evidence>
<evidence type="ECO:0000259" key="2">
    <source>
        <dbReference type="Pfam" id="PF01248"/>
    </source>
</evidence>
<feature type="compositionally biased region" description="Polar residues" evidence="1">
    <location>
        <begin position="172"/>
        <end position="185"/>
    </location>
</feature>